<keyword evidence="3" id="KW-0560">Oxidoreductase</keyword>
<organism evidence="4 5">
    <name type="scientific">Cladorrhinum samala</name>
    <dbReference type="NCBI Taxonomy" id="585594"/>
    <lineage>
        <taxon>Eukaryota</taxon>
        <taxon>Fungi</taxon>
        <taxon>Dikarya</taxon>
        <taxon>Ascomycota</taxon>
        <taxon>Pezizomycotina</taxon>
        <taxon>Sordariomycetes</taxon>
        <taxon>Sordariomycetidae</taxon>
        <taxon>Sordariales</taxon>
        <taxon>Podosporaceae</taxon>
        <taxon>Cladorrhinum</taxon>
    </lineage>
</organism>
<dbReference type="Pfam" id="PF00106">
    <property type="entry name" value="adh_short"/>
    <property type="match status" value="1"/>
</dbReference>
<name>A0AAV9HRP3_9PEZI</name>
<evidence type="ECO:0000313" key="4">
    <source>
        <dbReference type="EMBL" id="KAK4462710.1"/>
    </source>
</evidence>
<proteinExistence type="inferred from homology"/>
<evidence type="ECO:0000256" key="2">
    <source>
        <dbReference type="ARBA" id="ARBA00022857"/>
    </source>
</evidence>
<dbReference type="AlphaFoldDB" id="A0AAV9HRP3"/>
<comment type="similarity">
    <text evidence="1">Belongs to the short-chain dehydrogenases/reductases (SDR) family.</text>
</comment>
<dbReference type="Proteomes" id="UP001321749">
    <property type="component" value="Unassembled WGS sequence"/>
</dbReference>
<sequence length="321" mass="32983">MSSQQAPPPIDPGALFSVKGMVALVTGGGSGIGLMMARALASAGASRIYIVGRRHDVLSEAAASINSSTPSVAVPLYCDVTSKVSLESVASVVENDVGYLNLLVCNSGVGGPQVRAAGQQAGQPGTLEEWVDAQMNPSGAAGGESHLEEWNETFKVNCTGVWFTALAFMKLLGEGNRRAAAETGDVWRASSSQIVVTSSVAAFNKRAPGGWAYGASKAAATHVAKMLSSVAVQWGIRTNSICPGLFPSDMSAPIVQASGGSMAGDGFIPLDRNIVPLGRMGDLQDMAGQILYLASRAGAYLNGNTILVDGGRLGNFPSTGY</sequence>
<dbReference type="Gene3D" id="3.40.50.720">
    <property type="entry name" value="NAD(P)-binding Rossmann-like Domain"/>
    <property type="match status" value="1"/>
</dbReference>
<keyword evidence="5" id="KW-1185">Reference proteome</keyword>
<dbReference type="InterPro" id="IPR052178">
    <property type="entry name" value="Sec_Metab_Biosynth_SDR"/>
</dbReference>
<evidence type="ECO:0000256" key="1">
    <source>
        <dbReference type="ARBA" id="ARBA00006484"/>
    </source>
</evidence>
<dbReference type="InterPro" id="IPR036291">
    <property type="entry name" value="NAD(P)-bd_dom_sf"/>
</dbReference>
<evidence type="ECO:0000313" key="5">
    <source>
        <dbReference type="Proteomes" id="UP001321749"/>
    </source>
</evidence>
<dbReference type="PANTHER" id="PTHR43618:SF18">
    <property type="entry name" value="SHORT CHAIN DEHYDROGENASE_REDUCTASE FAMILY (AFU_ORTHOLOGUE AFUA_5G12480)"/>
    <property type="match status" value="1"/>
</dbReference>
<dbReference type="InterPro" id="IPR002347">
    <property type="entry name" value="SDR_fam"/>
</dbReference>
<dbReference type="PANTHER" id="PTHR43618">
    <property type="entry name" value="7-ALPHA-HYDROXYSTEROID DEHYDROGENASE"/>
    <property type="match status" value="1"/>
</dbReference>
<evidence type="ECO:0000256" key="3">
    <source>
        <dbReference type="ARBA" id="ARBA00023002"/>
    </source>
</evidence>
<comment type="caution">
    <text evidence="4">The sequence shown here is derived from an EMBL/GenBank/DDBJ whole genome shotgun (WGS) entry which is preliminary data.</text>
</comment>
<gene>
    <name evidence="4" type="ORF">QBC42DRAFT_296576</name>
</gene>
<dbReference type="PROSITE" id="PS00061">
    <property type="entry name" value="ADH_SHORT"/>
    <property type="match status" value="1"/>
</dbReference>
<dbReference type="GO" id="GO:0016491">
    <property type="term" value="F:oxidoreductase activity"/>
    <property type="evidence" value="ECO:0007669"/>
    <property type="project" value="UniProtKB-KW"/>
</dbReference>
<protein>
    <submittedName>
        <fullName evidence="4">Uncharacterized protein</fullName>
    </submittedName>
</protein>
<reference evidence="4" key="2">
    <citation type="submission" date="2023-06" db="EMBL/GenBank/DDBJ databases">
        <authorList>
            <consortium name="Lawrence Berkeley National Laboratory"/>
            <person name="Mondo S.J."/>
            <person name="Hensen N."/>
            <person name="Bonometti L."/>
            <person name="Westerberg I."/>
            <person name="Brannstrom I.O."/>
            <person name="Guillou S."/>
            <person name="Cros-Aarteil S."/>
            <person name="Calhoun S."/>
            <person name="Haridas S."/>
            <person name="Kuo A."/>
            <person name="Pangilinan J."/>
            <person name="Riley R."/>
            <person name="Labutti K."/>
            <person name="Andreopoulos B."/>
            <person name="Lipzen A."/>
            <person name="Chen C."/>
            <person name="Yanf M."/>
            <person name="Daum C."/>
            <person name="Ng V."/>
            <person name="Clum A."/>
            <person name="Steindorff A."/>
            <person name="Ohm R."/>
            <person name="Martin F."/>
            <person name="Silar P."/>
            <person name="Natvig D."/>
            <person name="Lalanne C."/>
            <person name="Gautier V."/>
            <person name="Ament-Velasquez S.L."/>
            <person name="Kruys A."/>
            <person name="Hutchinson M.I."/>
            <person name="Powell A.J."/>
            <person name="Barry K."/>
            <person name="Miller A.N."/>
            <person name="Grigoriev I.V."/>
            <person name="Debuchy R."/>
            <person name="Gladieux P."/>
            <person name="Thoren M.H."/>
            <person name="Johannesson H."/>
        </authorList>
    </citation>
    <scope>NUCLEOTIDE SEQUENCE</scope>
    <source>
        <strain evidence="4">PSN324</strain>
    </source>
</reference>
<dbReference type="PRINTS" id="PR00081">
    <property type="entry name" value="GDHRDH"/>
</dbReference>
<dbReference type="EMBL" id="MU864968">
    <property type="protein sequence ID" value="KAK4462710.1"/>
    <property type="molecule type" value="Genomic_DNA"/>
</dbReference>
<dbReference type="SUPFAM" id="SSF51735">
    <property type="entry name" value="NAD(P)-binding Rossmann-fold domains"/>
    <property type="match status" value="1"/>
</dbReference>
<keyword evidence="2" id="KW-0521">NADP</keyword>
<reference evidence="4" key="1">
    <citation type="journal article" date="2023" name="Mol. Phylogenet. Evol.">
        <title>Genome-scale phylogeny and comparative genomics of the fungal order Sordariales.</title>
        <authorList>
            <person name="Hensen N."/>
            <person name="Bonometti L."/>
            <person name="Westerberg I."/>
            <person name="Brannstrom I.O."/>
            <person name="Guillou S."/>
            <person name="Cros-Aarteil S."/>
            <person name="Calhoun S."/>
            <person name="Haridas S."/>
            <person name="Kuo A."/>
            <person name="Mondo S."/>
            <person name="Pangilinan J."/>
            <person name="Riley R."/>
            <person name="LaButti K."/>
            <person name="Andreopoulos B."/>
            <person name="Lipzen A."/>
            <person name="Chen C."/>
            <person name="Yan M."/>
            <person name="Daum C."/>
            <person name="Ng V."/>
            <person name="Clum A."/>
            <person name="Steindorff A."/>
            <person name="Ohm R.A."/>
            <person name="Martin F."/>
            <person name="Silar P."/>
            <person name="Natvig D.O."/>
            <person name="Lalanne C."/>
            <person name="Gautier V."/>
            <person name="Ament-Velasquez S.L."/>
            <person name="Kruys A."/>
            <person name="Hutchinson M.I."/>
            <person name="Powell A.J."/>
            <person name="Barry K."/>
            <person name="Miller A.N."/>
            <person name="Grigoriev I.V."/>
            <person name="Debuchy R."/>
            <person name="Gladieux P."/>
            <person name="Hiltunen Thoren M."/>
            <person name="Johannesson H."/>
        </authorList>
    </citation>
    <scope>NUCLEOTIDE SEQUENCE</scope>
    <source>
        <strain evidence="4">PSN324</strain>
    </source>
</reference>
<dbReference type="InterPro" id="IPR020904">
    <property type="entry name" value="Sc_DH/Rdtase_CS"/>
</dbReference>
<accession>A0AAV9HRP3</accession>